<comment type="caution">
    <text evidence="1">The sequence shown here is derived from an EMBL/GenBank/DDBJ whole genome shotgun (WGS) entry which is preliminary data.</text>
</comment>
<evidence type="ECO:0000313" key="2">
    <source>
        <dbReference type="Proteomes" id="UP000310200"/>
    </source>
</evidence>
<evidence type="ECO:0000313" key="1">
    <source>
        <dbReference type="EMBL" id="TGZ52926.1"/>
    </source>
</evidence>
<organism evidence="1 2">
    <name type="scientific">Temnothorax longispinosus</name>
    <dbReference type="NCBI Taxonomy" id="300112"/>
    <lineage>
        <taxon>Eukaryota</taxon>
        <taxon>Metazoa</taxon>
        <taxon>Ecdysozoa</taxon>
        <taxon>Arthropoda</taxon>
        <taxon>Hexapoda</taxon>
        <taxon>Insecta</taxon>
        <taxon>Pterygota</taxon>
        <taxon>Neoptera</taxon>
        <taxon>Endopterygota</taxon>
        <taxon>Hymenoptera</taxon>
        <taxon>Apocrita</taxon>
        <taxon>Aculeata</taxon>
        <taxon>Formicoidea</taxon>
        <taxon>Formicidae</taxon>
        <taxon>Myrmicinae</taxon>
        <taxon>Temnothorax</taxon>
    </lineage>
</organism>
<dbReference type="Proteomes" id="UP000310200">
    <property type="component" value="Unassembled WGS sequence"/>
</dbReference>
<protein>
    <submittedName>
        <fullName evidence="1">Uncharacterized protein</fullName>
    </submittedName>
</protein>
<dbReference type="EMBL" id="QBLH01001142">
    <property type="protein sequence ID" value="TGZ52926.1"/>
    <property type="molecule type" value="Genomic_DNA"/>
</dbReference>
<accession>A0A4S2KTP6</accession>
<name>A0A4S2KTP6_9HYME</name>
<dbReference type="AlphaFoldDB" id="A0A4S2KTP6"/>
<sequence>MKVGLVSLLFKYKFKPHSQTAVPFVFNEKSFGLAVKGDIRAENVTLELTNNTDMNNNTRFNDENMILTTFTNWYYYYAMSKSELRIWDLFVVQIQQESLMSENSTIILYLIQSCVLYGLDYSKFVKALHPRRGFVGTW</sequence>
<reference evidence="1 2" key="1">
    <citation type="journal article" date="2019" name="Philos. Trans. R. Soc. Lond., B, Biol. Sci.">
        <title>Ant behaviour and brain gene expression of defending hosts depend on the ecological success of the intruding social parasite.</title>
        <authorList>
            <person name="Kaur R."/>
            <person name="Stoldt M."/>
            <person name="Jongepier E."/>
            <person name="Feldmeyer B."/>
            <person name="Menzel F."/>
            <person name="Bornberg-Bauer E."/>
            <person name="Foitzik S."/>
        </authorList>
    </citation>
    <scope>NUCLEOTIDE SEQUENCE [LARGE SCALE GENOMIC DNA]</scope>
    <source>
        <tissue evidence="1">Whole body</tissue>
    </source>
</reference>
<proteinExistence type="predicted"/>
<gene>
    <name evidence="1" type="ORF">DBV15_11682</name>
</gene>
<keyword evidence="2" id="KW-1185">Reference proteome</keyword>